<evidence type="ECO:0000313" key="1">
    <source>
        <dbReference type="EMBL" id="MCF2533796.1"/>
    </source>
</evidence>
<reference evidence="1" key="1">
    <citation type="submission" date="2022-01" db="EMBL/GenBank/DDBJ databases">
        <title>Genome-Based Taxonomic Classification of the Phylum Actinobacteria.</title>
        <authorList>
            <person name="Gao Y."/>
        </authorList>
    </citation>
    <scope>NUCLEOTIDE SEQUENCE</scope>
    <source>
        <strain evidence="1">KLBMP 8922</strain>
    </source>
</reference>
<dbReference type="Proteomes" id="UP001165378">
    <property type="component" value="Unassembled WGS sequence"/>
</dbReference>
<gene>
    <name evidence="1" type="ORF">LZ495_42170</name>
</gene>
<name>A0AA41QAL7_9ACTN</name>
<accession>A0AA41QAL7</accession>
<protein>
    <submittedName>
        <fullName evidence="1">Uncharacterized protein</fullName>
    </submittedName>
</protein>
<dbReference type="RefSeq" id="WP_235058561.1">
    <property type="nucleotide sequence ID" value="NZ_JAKFHA010000060.1"/>
</dbReference>
<proteinExistence type="predicted"/>
<dbReference type="EMBL" id="JAKFHA010000060">
    <property type="protein sequence ID" value="MCF2533796.1"/>
    <property type="molecule type" value="Genomic_DNA"/>
</dbReference>
<keyword evidence="2" id="KW-1185">Reference proteome</keyword>
<sequence>MSQLQVVINADILTEPVIDLWNTLLDLSERVPPAWTLIGGQMVLLHGMEHDRVPPTVSQDLDVLADLVSEPRSLHRLVAALGDLGFRVDGMSAEGKAHRYKRASKANHLTVDLLAPDHMGKHADLTTTPPGTTLEVPGGRRALERTADVSVQLGHRTGTIRRPDLLGAIVGKSAALGIAATSREKHYRDLAFLLSLPTAPLTLRAELTRSDRKKLALARELADMDHAAWRALDDDEAAEDGYALLLLLTS</sequence>
<evidence type="ECO:0000313" key="2">
    <source>
        <dbReference type="Proteomes" id="UP001165378"/>
    </source>
</evidence>
<comment type="caution">
    <text evidence="1">The sequence shown here is derived from an EMBL/GenBank/DDBJ whole genome shotgun (WGS) entry which is preliminary data.</text>
</comment>
<dbReference type="AlphaFoldDB" id="A0AA41QAL7"/>
<organism evidence="1 2">
    <name type="scientific">Yinghuangia soli</name>
    <dbReference type="NCBI Taxonomy" id="2908204"/>
    <lineage>
        <taxon>Bacteria</taxon>
        <taxon>Bacillati</taxon>
        <taxon>Actinomycetota</taxon>
        <taxon>Actinomycetes</taxon>
        <taxon>Kitasatosporales</taxon>
        <taxon>Streptomycetaceae</taxon>
        <taxon>Yinghuangia</taxon>
    </lineage>
</organism>